<protein>
    <recommendedName>
        <fullName evidence="5">DUF4297 domain-containing protein</fullName>
    </recommendedName>
</protein>
<dbReference type="InterPro" id="IPR025382">
    <property type="entry name" value="Cap4-like_endonuclease_dom"/>
</dbReference>
<name>A0ABX4FRR6_9GAMM</name>
<keyword evidence="4" id="KW-1185">Reference proteome</keyword>
<reference evidence="3 4" key="1">
    <citation type="journal article" date="2016" name="Antonie Van Leeuwenhoek">
        <title>Photobacterium sanguinicancri sp. nov. isolated from marine animals.</title>
        <authorList>
            <person name="Gomez-Gil B."/>
            <person name="Roque A."/>
            <person name="Rotllant G."/>
            <person name="Romalde J.L."/>
            <person name="Doce A."/>
            <person name="Eggermont M."/>
            <person name="Defoirdt T."/>
        </authorList>
    </citation>
    <scope>NUCLEOTIDE SEQUENCE [LARGE SCALE GENOMIC DNA]</scope>
    <source>
        <strain evidence="3 4">CAIM 1827</strain>
    </source>
</reference>
<dbReference type="RefSeq" id="WP_094958824.1">
    <property type="nucleotide sequence ID" value="NZ_NOIF01000270.1"/>
</dbReference>
<proteinExistence type="predicted"/>
<evidence type="ECO:0000313" key="3">
    <source>
        <dbReference type="EMBL" id="OZS41602.1"/>
    </source>
</evidence>
<evidence type="ECO:0000313" key="4">
    <source>
        <dbReference type="Proteomes" id="UP000215999"/>
    </source>
</evidence>
<sequence>MSQAVMEQSDSGGVAALKGFTYQNLAAAYYVLNMLRDKSLVSVRCEVVDDIDLIYHDRIEYVQVKTTDGDTKWCVQDFAEATTKVVPPTGKQRNDQIVSNEDSILHKSILCDKGELPGYFRILTLREVTDSLKYLKTSLDVRYEKLERRPALLKRLQNCIKRNRPNKKPPFVSPNGNDVEYWLDHAEWEVVSSPELLELRCTKLILQSAQNKGVYLSANGDPERILASLLNSLFKKGAASRVLKSMADKSYHRSDFISWFNAEIEHYANHSNEHIKVYPTASNQLQTVLSSFFNDSNVYDTYNFNGDKIWTGLQGQYHRNKYSYDLIAKNIYGWFHEVLLLPNEIADNSPQNVTTKFTLFTQRYHKQTDFLNELVAKALLHSTIRTESKTQPIAANLYFDDNQQTCFDNIHILLDDHLPDKLLMGFSRLIDEHYSLSDIVQDFDNLLASDAFSNQKEKILEAKAGNYLLEHDIDDILAACCSLDKNLHRFKFVFFIGYESDHLECNSKNMALDFESHLISEATTQFKALVDQLIAEDDFYEDLHIEVYLYPSPSLNSLINAVQTQVSSQWKIA</sequence>
<evidence type="ECO:0000259" key="1">
    <source>
        <dbReference type="Pfam" id="PF08878"/>
    </source>
</evidence>
<dbReference type="EMBL" id="NOIF01000270">
    <property type="protein sequence ID" value="OZS41602.1"/>
    <property type="molecule type" value="Genomic_DNA"/>
</dbReference>
<dbReference type="Pfam" id="PF08878">
    <property type="entry name" value="HamA"/>
    <property type="match status" value="1"/>
</dbReference>
<evidence type="ECO:0008006" key="5">
    <source>
        <dbReference type="Google" id="ProtNLM"/>
    </source>
</evidence>
<organism evidence="3 4">
    <name type="scientific">Photobacterium sanguinicancri</name>
    <dbReference type="NCBI Taxonomy" id="875932"/>
    <lineage>
        <taxon>Bacteria</taxon>
        <taxon>Pseudomonadati</taxon>
        <taxon>Pseudomonadota</taxon>
        <taxon>Gammaproteobacteria</taxon>
        <taxon>Vibrionales</taxon>
        <taxon>Vibrionaceae</taxon>
        <taxon>Photobacterium</taxon>
    </lineage>
</organism>
<accession>A0ABX4FRR6</accession>
<gene>
    <name evidence="3" type="ORF">ASV53_22855</name>
</gene>
<dbReference type="InterPro" id="IPR014976">
    <property type="entry name" value="AbpA_HamA_C"/>
</dbReference>
<comment type="caution">
    <text evidence="3">The sequence shown here is derived from an EMBL/GenBank/DDBJ whole genome shotgun (WGS) entry which is preliminary data.</text>
</comment>
<dbReference type="Proteomes" id="UP000215999">
    <property type="component" value="Unassembled WGS sequence"/>
</dbReference>
<feature type="domain" description="Anti-bacteriophage protein A/HamA C-terminal" evidence="1">
    <location>
        <begin position="313"/>
        <end position="565"/>
    </location>
</feature>
<feature type="domain" description="CD-NTase associated protein 4-like DNA endonuclease" evidence="2">
    <location>
        <begin position="11"/>
        <end position="237"/>
    </location>
</feature>
<evidence type="ECO:0000259" key="2">
    <source>
        <dbReference type="Pfam" id="PF14130"/>
    </source>
</evidence>
<dbReference type="Pfam" id="PF14130">
    <property type="entry name" value="Cap4_nuclease"/>
    <property type="match status" value="1"/>
</dbReference>